<evidence type="ECO:0000313" key="2">
    <source>
        <dbReference type="Proteomes" id="UP000805704"/>
    </source>
</evidence>
<accession>A0ACB7EGB2</accession>
<gene>
    <name evidence="1" type="ORF">GBF38_006563</name>
</gene>
<organism evidence="1 2">
    <name type="scientific">Nibea albiflora</name>
    <name type="common">Yellow drum</name>
    <name type="synonym">Corvina albiflora</name>
    <dbReference type="NCBI Taxonomy" id="240163"/>
    <lineage>
        <taxon>Eukaryota</taxon>
        <taxon>Metazoa</taxon>
        <taxon>Chordata</taxon>
        <taxon>Craniata</taxon>
        <taxon>Vertebrata</taxon>
        <taxon>Euteleostomi</taxon>
        <taxon>Actinopterygii</taxon>
        <taxon>Neopterygii</taxon>
        <taxon>Teleostei</taxon>
        <taxon>Neoteleostei</taxon>
        <taxon>Acanthomorphata</taxon>
        <taxon>Eupercaria</taxon>
        <taxon>Sciaenidae</taxon>
        <taxon>Nibea</taxon>
    </lineage>
</organism>
<proteinExistence type="predicted"/>
<comment type="caution">
    <text evidence="1">The sequence shown here is derived from an EMBL/GenBank/DDBJ whole genome shotgun (WGS) entry which is preliminary data.</text>
</comment>
<dbReference type="Proteomes" id="UP000805704">
    <property type="component" value="Chromosome 7"/>
</dbReference>
<keyword evidence="2" id="KW-1185">Reference proteome</keyword>
<reference evidence="1" key="1">
    <citation type="submission" date="2020-04" db="EMBL/GenBank/DDBJ databases">
        <title>A chromosome-scale assembly and high-density genetic map of the yellow drum (Nibea albiflora) genome.</title>
        <authorList>
            <person name="Xu D."/>
            <person name="Zhang W."/>
            <person name="Chen R."/>
            <person name="Tan P."/>
            <person name="Wang L."/>
            <person name="Song H."/>
            <person name="Tian L."/>
            <person name="Zhu Q."/>
            <person name="Wang B."/>
        </authorList>
    </citation>
    <scope>NUCLEOTIDE SEQUENCE</scope>
    <source>
        <strain evidence="1">ZJHYS-2018</strain>
    </source>
</reference>
<name>A0ACB7EGB2_NIBAL</name>
<protein>
    <submittedName>
        <fullName evidence="1">Uncharacterized protein</fullName>
    </submittedName>
</protein>
<evidence type="ECO:0000313" key="1">
    <source>
        <dbReference type="EMBL" id="KAG8001074.1"/>
    </source>
</evidence>
<feature type="non-terminal residue" evidence="1">
    <location>
        <position position="1"/>
    </location>
</feature>
<sequence length="124" mass="13595">SRRSFELQDSGVSRYPSSLIRVVKLEDAMGGRENPTINDIKNDEKESVTVWRSHLGAPQDQRDPDRIYHVIGGGRSSNGDANVSSPPTNQEPGQGRGNGVVLSDHERNSLYARVSKKAKLTTPP</sequence>
<dbReference type="EMBL" id="CM024795">
    <property type="protein sequence ID" value="KAG8001074.1"/>
    <property type="molecule type" value="Genomic_DNA"/>
</dbReference>